<name>A0A0G0Y762_9BACT</name>
<evidence type="ECO:0000313" key="1">
    <source>
        <dbReference type="EMBL" id="KKS05271.1"/>
    </source>
</evidence>
<dbReference type="AlphaFoldDB" id="A0A0G0Y762"/>
<organism evidence="1 2">
    <name type="scientific">Candidatus Woesebacteria bacterium GW2011_GWE1_41_24</name>
    <dbReference type="NCBI Taxonomy" id="1618597"/>
    <lineage>
        <taxon>Bacteria</taxon>
        <taxon>Candidatus Woeseibacteriota</taxon>
    </lineage>
</organism>
<reference evidence="1 2" key="1">
    <citation type="journal article" date="2015" name="Nature">
        <title>rRNA introns, odd ribosomes, and small enigmatic genomes across a large radiation of phyla.</title>
        <authorList>
            <person name="Brown C.T."/>
            <person name="Hug L.A."/>
            <person name="Thomas B.C."/>
            <person name="Sharon I."/>
            <person name="Castelle C.J."/>
            <person name="Singh A."/>
            <person name="Wilkins M.J."/>
            <person name="Williams K.H."/>
            <person name="Banfield J.F."/>
        </authorList>
    </citation>
    <scope>NUCLEOTIDE SEQUENCE [LARGE SCALE GENOMIC DNA]</scope>
</reference>
<proteinExistence type="predicted"/>
<accession>A0A0G0Y762</accession>
<feature type="non-terminal residue" evidence="1">
    <location>
        <position position="1"/>
    </location>
</feature>
<comment type="caution">
    <text evidence="1">The sequence shown here is derived from an EMBL/GenBank/DDBJ whole genome shotgun (WGS) entry which is preliminary data.</text>
</comment>
<sequence length="53" mass="6061">DHLIRQAGRLGIKFKQLITPELINLFYSIYNPERPAVKKEPEVIEDNKPAASV</sequence>
<gene>
    <name evidence="1" type="ORF">UU57_C0012G0006</name>
</gene>
<evidence type="ECO:0000313" key="2">
    <source>
        <dbReference type="Proteomes" id="UP000034286"/>
    </source>
</evidence>
<dbReference type="EMBL" id="LCBD01000012">
    <property type="protein sequence ID" value="KKS05271.1"/>
    <property type="molecule type" value="Genomic_DNA"/>
</dbReference>
<dbReference type="Proteomes" id="UP000034286">
    <property type="component" value="Unassembled WGS sequence"/>
</dbReference>
<protein>
    <submittedName>
        <fullName evidence="1">Uncharacterized protein</fullName>
    </submittedName>
</protein>